<dbReference type="PROSITE" id="PS50109">
    <property type="entry name" value="HIS_KIN"/>
    <property type="match status" value="1"/>
</dbReference>
<dbReference type="RefSeq" id="WP_319613055.1">
    <property type="nucleotide sequence ID" value="NZ_JAWXYB010000018.1"/>
</dbReference>
<dbReference type="AlphaFoldDB" id="A0AAW9DM10"/>
<protein>
    <recommendedName>
        <fullName evidence="2">histidine kinase</fullName>
        <ecNumber evidence="2">2.7.13.3</ecNumber>
    </recommendedName>
</protein>
<reference evidence="6 7" key="1">
    <citation type="submission" date="2023-11" db="EMBL/GenBank/DDBJ databases">
        <title>MicrobeMod: A computational toolkit for identifying prokaryotic methylation and restriction-modification with nanopore sequencing.</title>
        <authorList>
            <person name="Crits-Christoph A."/>
            <person name="Kang S.C."/>
            <person name="Lee H."/>
            <person name="Ostrov N."/>
        </authorList>
    </citation>
    <scope>NUCLEOTIDE SEQUENCE [LARGE SCALE GENOMIC DNA]</scope>
    <source>
        <strain evidence="6 7">DSMZ 700</strain>
    </source>
</reference>
<keyword evidence="4" id="KW-1133">Transmembrane helix</keyword>
<proteinExistence type="predicted"/>
<keyword evidence="4" id="KW-0812">Transmembrane</keyword>
<keyword evidence="3" id="KW-0597">Phosphoprotein</keyword>
<dbReference type="InterPro" id="IPR003594">
    <property type="entry name" value="HATPase_dom"/>
</dbReference>
<dbReference type="InterPro" id="IPR005467">
    <property type="entry name" value="His_kinase_dom"/>
</dbReference>
<dbReference type="PANTHER" id="PTHR43547">
    <property type="entry name" value="TWO-COMPONENT HISTIDINE KINASE"/>
    <property type="match status" value="1"/>
</dbReference>
<evidence type="ECO:0000313" key="6">
    <source>
        <dbReference type="EMBL" id="MDX5930088.1"/>
    </source>
</evidence>
<dbReference type="Pfam" id="PF02518">
    <property type="entry name" value="HATPase_c"/>
    <property type="match status" value="1"/>
</dbReference>
<feature type="transmembrane region" description="Helical" evidence="4">
    <location>
        <begin position="146"/>
        <end position="166"/>
    </location>
</feature>
<keyword evidence="6" id="KW-0808">Transferase</keyword>
<comment type="caution">
    <text evidence="6">The sequence shown here is derived from an EMBL/GenBank/DDBJ whole genome shotgun (WGS) entry which is preliminary data.</text>
</comment>
<dbReference type="Gene3D" id="3.30.565.10">
    <property type="entry name" value="Histidine kinase-like ATPase, C-terminal domain"/>
    <property type="match status" value="1"/>
</dbReference>
<name>A0AAW9DM10_ACIAO</name>
<feature type="transmembrane region" description="Helical" evidence="4">
    <location>
        <begin position="247"/>
        <end position="268"/>
    </location>
</feature>
<comment type="catalytic activity">
    <reaction evidence="1">
        <text>ATP + protein L-histidine = ADP + protein N-phospho-L-histidine.</text>
        <dbReference type="EC" id="2.7.13.3"/>
    </reaction>
</comment>
<accession>A0AAW9DM10</accession>
<feature type="transmembrane region" description="Helical" evidence="4">
    <location>
        <begin position="30"/>
        <end position="48"/>
    </location>
</feature>
<feature type="transmembrane region" description="Helical" evidence="4">
    <location>
        <begin position="54"/>
        <end position="75"/>
    </location>
</feature>
<sequence>MTILALTYSLTSIAYGLLAIGLIGLRRTPAIALAGFLTAVWALSFLIYPALQDAAWFLQTAGWLGVIGALSRRFTPESNVRLRRATTVAIVCCLAVAMIAALVALVAAASEEGIVVEARLFFALIILILIENVYRNADDDIRWHLNLPLIAIAVMAVFTFVLYGEAIVHHRLSISLLQAQAVVYILVMPLFIGSESRMRRWRNRVSMSHGAAFYTSSLILGGSFLVGLGLAGSVLGRYSTYRYGRDWGTVIEITMVFIGLIVVAILASSGSARSRLRRLVTDNFFAQRYDYRQEWLRCIETLAAIEQGGLPQRVIRVLADTVDSPAGALLLRNDMSNLPAFEVAGEWNMRAPAGSLDESHPLIARLSESFHHRLGSGPPIIITSPDTWLAIALPDPRSAQPIGVVLLAKPRAGDGLGDESIALLRVVAREISLMLAERRAAEALAEARRFAAAGQRFAFVAHDIKNVANQLALLVSNADHHMDDPAFRDDMMATLRGSVGKIQSMLTRLKSPEVLPPIRLDVGERLRLLNESAWAKSAIGVLLTLDDRATEVAIEPSAFDAVMNHLIENAIEASKPGQTVAVQTRVNDGMLCITITDRGAGMSDTFIRDQLFRPFSSSKPSGFGLGAFQARELVHAAGGTVSIASTIDLGTEVTLRFPALDPLAAHANLLVA</sequence>
<gene>
    <name evidence="6" type="primary">prsK</name>
    <name evidence="6" type="ORF">SIL87_04820</name>
</gene>
<evidence type="ECO:0000259" key="5">
    <source>
        <dbReference type="PROSITE" id="PS50109"/>
    </source>
</evidence>
<dbReference type="EC" id="2.7.13.3" evidence="2"/>
<feature type="domain" description="Histidine kinase" evidence="5">
    <location>
        <begin position="459"/>
        <end position="661"/>
    </location>
</feature>
<feature type="transmembrane region" description="Helical" evidence="4">
    <location>
        <begin position="6"/>
        <end position="25"/>
    </location>
</feature>
<dbReference type="InterPro" id="IPR004358">
    <property type="entry name" value="Sig_transdc_His_kin-like_C"/>
</dbReference>
<dbReference type="SMART" id="SM00387">
    <property type="entry name" value="HATPase_c"/>
    <property type="match status" value="1"/>
</dbReference>
<feature type="transmembrane region" description="Helical" evidence="4">
    <location>
        <begin position="213"/>
        <end position="235"/>
    </location>
</feature>
<keyword evidence="6" id="KW-0418">Kinase</keyword>
<keyword evidence="4" id="KW-0472">Membrane</keyword>
<dbReference type="InterPro" id="IPR036890">
    <property type="entry name" value="HATPase_C_sf"/>
</dbReference>
<dbReference type="NCBIfam" id="TIGR02916">
    <property type="entry name" value="PEP_his_kin"/>
    <property type="match status" value="1"/>
</dbReference>
<dbReference type="PANTHER" id="PTHR43547:SF2">
    <property type="entry name" value="HYBRID SIGNAL TRANSDUCTION HISTIDINE KINASE C"/>
    <property type="match status" value="1"/>
</dbReference>
<dbReference type="Proteomes" id="UP001279553">
    <property type="component" value="Unassembled WGS sequence"/>
</dbReference>
<feature type="transmembrane region" description="Helical" evidence="4">
    <location>
        <begin position="87"/>
        <end position="108"/>
    </location>
</feature>
<dbReference type="InterPro" id="IPR014265">
    <property type="entry name" value="XrtA/PrsK"/>
</dbReference>
<dbReference type="SUPFAM" id="SSF55874">
    <property type="entry name" value="ATPase domain of HSP90 chaperone/DNA topoisomerase II/histidine kinase"/>
    <property type="match status" value="1"/>
</dbReference>
<evidence type="ECO:0000256" key="2">
    <source>
        <dbReference type="ARBA" id="ARBA00012438"/>
    </source>
</evidence>
<organism evidence="6 7">
    <name type="scientific">Acidiphilium acidophilum</name>
    <name type="common">Thiobacillus acidophilus</name>
    <dbReference type="NCBI Taxonomy" id="76588"/>
    <lineage>
        <taxon>Bacteria</taxon>
        <taxon>Pseudomonadati</taxon>
        <taxon>Pseudomonadota</taxon>
        <taxon>Alphaproteobacteria</taxon>
        <taxon>Acetobacterales</taxon>
        <taxon>Acidocellaceae</taxon>
        <taxon>Acidiphilium</taxon>
    </lineage>
</organism>
<dbReference type="EMBL" id="JAWXYB010000018">
    <property type="protein sequence ID" value="MDX5930088.1"/>
    <property type="molecule type" value="Genomic_DNA"/>
</dbReference>
<feature type="transmembrane region" description="Helical" evidence="4">
    <location>
        <begin position="114"/>
        <end position="134"/>
    </location>
</feature>
<feature type="transmembrane region" description="Helical" evidence="4">
    <location>
        <begin position="172"/>
        <end position="192"/>
    </location>
</feature>
<dbReference type="GO" id="GO:0000155">
    <property type="term" value="F:phosphorelay sensor kinase activity"/>
    <property type="evidence" value="ECO:0007669"/>
    <property type="project" value="TreeGrafter"/>
</dbReference>
<dbReference type="PRINTS" id="PR00344">
    <property type="entry name" value="BCTRLSENSOR"/>
</dbReference>
<evidence type="ECO:0000313" key="7">
    <source>
        <dbReference type="Proteomes" id="UP001279553"/>
    </source>
</evidence>
<evidence type="ECO:0000256" key="4">
    <source>
        <dbReference type="SAM" id="Phobius"/>
    </source>
</evidence>
<keyword evidence="7" id="KW-1185">Reference proteome</keyword>
<evidence type="ECO:0000256" key="3">
    <source>
        <dbReference type="ARBA" id="ARBA00022553"/>
    </source>
</evidence>
<evidence type="ECO:0000256" key="1">
    <source>
        <dbReference type="ARBA" id="ARBA00000085"/>
    </source>
</evidence>